<keyword evidence="9 12" id="KW-0496">Mitochondrion</keyword>
<keyword evidence="8 12" id="KW-0560">Oxidoreductase</keyword>
<comment type="similarity">
    <text evidence="3 12">Belongs to the fungal cytochrome c oxidase subunit 7a family.</text>
</comment>
<evidence type="ECO:0000256" key="12">
    <source>
        <dbReference type="PIRNR" id="PIRNR000283"/>
    </source>
</evidence>
<organism evidence="14 15">
    <name type="scientific">Tortispora caseinolytica NRRL Y-17796</name>
    <dbReference type="NCBI Taxonomy" id="767744"/>
    <lineage>
        <taxon>Eukaryota</taxon>
        <taxon>Fungi</taxon>
        <taxon>Dikarya</taxon>
        <taxon>Ascomycota</taxon>
        <taxon>Saccharomycotina</taxon>
        <taxon>Trigonopsidomycetes</taxon>
        <taxon>Trigonopsidales</taxon>
        <taxon>Trigonopsidaceae</taxon>
        <taxon>Tortispora</taxon>
    </lineage>
</organism>
<keyword evidence="5 13" id="KW-0812">Transmembrane</keyword>
<evidence type="ECO:0000256" key="4">
    <source>
        <dbReference type="ARBA" id="ARBA00016081"/>
    </source>
</evidence>
<evidence type="ECO:0000256" key="10">
    <source>
        <dbReference type="ARBA" id="ARBA00023136"/>
    </source>
</evidence>
<accession>A0A1E4TF05</accession>
<dbReference type="PIRSF" id="PIRSF000283">
    <property type="entry name" value="COX9"/>
    <property type="match status" value="1"/>
</dbReference>
<dbReference type="GO" id="GO:0004129">
    <property type="term" value="F:cytochrome-c oxidase activity"/>
    <property type="evidence" value="ECO:0007669"/>
    <property type="project" value="TreeGrafter"/>
</dbReference>
<evidence type="ECO:0000256" key="8">
    <source>
        <dbReference type="ARBA" id="ARBA00023002"/>
    </source>
</evidence>
<sequence length="61" mass="6762">MAVAPITGTLKKAFFRDLTLGLGLGFGLAYYFWYGYHKKSVAVRDAWYRKEAAAKAAAAEE</sequence>
<dbReference type="UniPathway" id="UPA00705"/>
<evidence type="ECO:0000256" key="2">
    <source>
        <dbReference type="ARBA" id="ARBA00004673"/>
    </source>
</evidence>
<dbReference type="AlphaFoldDB" id="A0A1E4TF05"/>
<evidence type="ECO:0000256" key="5">
    <source>
        <dbReference type="ARBA" id="ARBA00022692"/>
    </source>
</evidence>
<feature type="transmembrane region" description="Helical" evidence="13">
    <location>
        <begin position="13"/>
        <end position="34"/>
    </location>
</feature>
<evidence type="ECO:0000313" key="15">
    <source>
        <dbReference type="Proteomes" id="UP000095023"/>
    </source>
</evidence>
<dbReference type="GO" id="GO:0005743">
    <property type="term" value="C:mitochondrial inner membrane"/>
    <property type="evidence" value="ECO:0007669"/>
    <property type="project" value="UniProtKB-SubCell"/>
</dbReference>
<evidence type="ECO:0000256" key="3">
    <source>
        <dbReference type="ARBA" id="ARBA00008862"/>
    </source>
</evidence>
<evidence type="ECO:0000256" key="7">
    <source>
        <dbReference type="ARBA" id="ARBA00022989"/>
    </source>
</evidence>
<dbReference type="PANTHER" id="PTHR28264">
    <property type="entry name" value="CYTOCHROME C OXIDASE SUBUNIT 7A"/>
    <property type="match status" value="1"/>
</dbReference>
<evidence type="ECO:0000256" key="13">
    <source>
        <dbReference type="SAM" id="Phobius"/>
    </source>
</evidence>
<dbReference type="CDD" id="cd22888">
    <property type="entry name" value="CcO_VIIa_fungal"/>
    <property type="match status" value="1"/>
</dbReference>
<proteinExistence type="inferred from homology"/>
<keyword evidence="10 12" id="KW-0472">Membrane</keyword>
<evidence type="ECO:0000256" key="9">
    <source>
        <dbReference type="ARBA" id="ARBA00023128"/>
    </source>
</evidence>
<dbReference type="Proteomes" id="UP000095023">
    <property type="component" value="Unassembled WGS sequence"/>
</dbReference>
<keyword evidence="7 13" id="KW-1133">Transmembrane helix</keyword>
<comment type="pathway">
    <text evidence="2 12">Energy metabolism; oxidative phosphorylation.</text>
</comment>
<dbReference type="PANTHER" id="PTHR28264:SF1">
    <property type="entry name" value="CYTOCHROME C OXIDASE SUBUNIT 6C"/>
    <property type="match status" value="1"/>
</dbReference>
<keyword evidence="15" id="KW-1185">Reference proteome</keyword>
<dbReference type="InterPro" id="IPR014368">
    <property type="entry name" value="Cyt_c_oxidase_su7a_fun"/>
</dbReference>
<reference evidence="15" key="1">
    <citation type="submission" date="2016-02" db="EMBL/GenBank/DDBJ databases">
        <title>Comparative genomics of biotechnologically important yeasts.</title>
        <authorList>
            <consortium name="DOE Joint Genome Institute"/>
            <person name="Riley R."/>
            <person name="Haridas S."/>
            <person name="Wolfe K.H."/>
            <person name="Lopes M.R."/>
            <person name="Hittinger C.T."/>
            <person name="Goker M."/>
            <person name="Salamov A."/>
            <person name="Wisecaver J."/>
            <person name="Long T.M."/>
            <person name="Aerts A.L."/>
            <person name="Barry K."/>
            <person name="Choi C."/>
            <person name="Clum A."/>
            <person name="Coughlan A.Y."/>
            <person name="Deshpande S."/>
            <person name="Douglass A.P."/>
            <person name="Hanson S.J."/>
            <person name="Klenk H.-P."/>
            <person name="Labutti K."/>
            <person name="Lapidus A."/>
            <person name="Lindquist E."/>
            <person name="Lipzen A."/>
            <person name="Meier-Kolthoff J.P."/>
            <person name="Ohm R.A."/>
            <person name="Otillar R.P."/>
            <person name="Pangilinan J."/>
            <person name="Peng Y."/>
            <person name="Rokas A."/>
            <person name="Rosa C.A."/>
            <person name="Scheuner C."/>
            <person name="Sibirny A.A."/>
            <person name="Slot J.C."/>
            <person name="Stielow J.B."/>
            <person name="Sun H."/>
            <person name="Kurtzman C.P."/>
            <person name="Blackwell M."/>
            <person name="Jeffries T.W."/>
            <person name="Grigoriev I.V."/>
        </authorList>
    </citation>
    <scope>NUCLEOTIDE SEQUENCE [LARGE SCALE GENOMIC DNA]</scope>
    <source>
        <strain evidence="15">NRRL Y-17796</strain>
    </source>
</reference>
<name>A0A1E4TF05_9ASCO</name>
<evidence type="ECO:0000313" key="14">
    <source>
        <dbReference type="EMBL" id="ODV90362.1"/>
    </source>
</evidence>
<dbReference type="GO" id="GO:0006123">
    <property type="term" value="P:mitochondrial electron transport, cytochrome c to oxygen"/>
    <property type="evidence" value="ECO:0007669"/>
    <property type="project" value="InterPro"/>
</dbReference>
<evidence type="ECO:0000256" key="1">
    <source>
        <dbReference type="ARBA" id="ARBA00004434"/>
    </source>
</evidence>
<comment type="subcellular location">
    <subcellularLocation>
        <location evidence="1">Mitochondrion inner membrane</location>
        <topology evidence="1">Single-pass membrane protein</topology>
    </subcellularLocation>
</comment>
<dbReference type="EMBL" id="KV453842">
    <property type="protein sequence ID" value="ODV90362.1"/>
    <property type="molecule type" value="Genomic_DNA"/>
</dbReference>
<evidence type="ECO:0000256" key="11">
    <source>
        <dbReference type="ARBA" id="ARBA00031091"/>
    </source>
</evidence>
<evidence type="ECO:0000256" key="6">
    <source>
        <dbReference type="ARBA" id="ARBA00022792"/>
    </source>
</evidence>
<protein>
    <recommendedName>
        <fullName evidence="4 12">Cytochrome c oxidase subunit 9, mitochondrial</fullName>
    </recommendedName>
    <alternativeName>
        <fullName evidence="11 12">Cytochrome c oxidase polypeptide VIIA</fullName>
    </alternativeName>
</protein>
<dbReference type="GO" id="GO:0016491">
    <property type="term" value="F:oxidoreductase activity"/>
    <property type="evidence" value="ECO:0007669"/>
    <property type="project" value="UniProtKB-KW"/>
</dbReference>
<keyword evidence="6 12" id="KW-0999">Mitochondrion inner membrane</keyword>
<comment type="function">
    <text evidence="12">Component of the cytochrome c oxidase, the last enzyme in the mitochondrial electron transport chain which drives oxidative phosphorylation.</text>
</comment>
<gene>
    <name evidence="14" type="ORF">CANCADRAFT_31353</name>
</gene>